<dbReference type="AlphaFoldDB" id="A0A2K5ZL82"/>
<feature type="compositionally biased region" description="Polar residues" evidence="1">
    <location>
        <begin position="87"/>
        <end position="97"/>
    </location>
</feature>
<feature type="compositionally biased region" description="Polar residues" evidence="1">
    <location>
        <begin position="14"/>
        <end position="26"/>
    </location>
</feature>
<feature type="region of interest" description="Disordered" evidence="1">
    <location>
        <begin position="1"/>
        <end position="105"/>
    </location>
</feature>
<dbReference type="Proteomes" id="UP000233140">
    <property type="component" value="Unassembled WGS sequence"/>
</dbReference>
<evidence type="ECO:0000313" key="2">
    <source>
        <dbReference type="Ensembl" id="ENSMLEP00000028579.1"/>
    </source>
</evidence>
<accession>A0A2K5ZL82</accession>
<evidence type="ECO:0000313" key="3">
    <source>
        <dbReference type="Proteomes" id="UP000233140"/>
    </source>
</evidence>
<protein>
    <submittedName>
        <fullName evidence="2">Uncharacterized protein</fullName>
    </submittedName>
</protein>
<reference evidence="2" key="2">
    <citation type="submission" date="2025-09" db="UniProtKB">
        <authorList>
            <consortium name="Ensembl"/>
        </authorList>
    </citation>
    <scope>IDENTIFICATION</scope>
</reference>
<organism evidence="2 3">
    <name type="scientific">Mandrillus leucophaeus</name>
    <name type="common">Drill</name>
    <name type="synonym">Papio leucophaeus</name>
    <dbReference type="NCBI Taxonomy" id="9568"/>
    <lineage>
        <taxon>Eukaryota</taxon>
        <taxon>Metazoa</taxon>
        <taxon>Chordata</taxon>
        <taxon>Craniata</taxon>
        <taxon>Vertebrata</taxon>
        <taxon>Euteleostomi</taxon>
        <taxon>Mammalia</taxon>
        <taxon>Eutheria</taxon>
        <taxon>Euarchontoglires</taxon>
        <taxon>Primates</taxon>
        <taxon>Haplorrhini</taxon>
        <taxon>Catarrhini</taxon>
        <taxon>Cercopithecidae</taxon>
        <taxon>Cercopithecinae</taxon>
        <taxon>Mandrillus</taxon>
    </lineage>
</organism>
<feature type="compositionally biased region" description="Basic and acidic residues" evidence="1">
    <location>
        <begin position="1"/>
        <end position="13"/>
    </location>
</feature>
<evidence type="ECO:0000256" key="1">
    <source>
        <dbReference type="SAM" id="MobiDB-lite"/>
    </source>
</evidence>
<dbReference type="GeneTree" id="ENSGT00910000147395"/>
<reference evidence="2" key="1">
    <citation type="submission" date="2025-08" db="UniProtKB">
        <authorList>
            <consortium name="Ensembl"/>
        </authorList>
    </citation>
    <scope>IDENTIFICATION</scope>
</reference>
<sequence length="105" mass="11352">MSWGWEKSHEESSARSLQTPTPQLESQEPHSPHSNRKHQLLVPKKGGLQLQGLRPGKDRASGTRKSLRAPGNVAASAAELEGPSNAIHRNSPGTQGRQKGCLSEK</sequence>
<name>A0A2K5ZL82_MANLE</name>
<proteinExistence type="predicted"/>
<keyword evidence="3" id="KW-1185">Reference proteome</keyword>
<dbReference type="OMA" id="GWEKSHE"/>
<dbReference type="Ensembl" id="ENSMLET00000052132.1">
    <property type="protein sequence ID" value="ENSMLEP00000028579.1"/>
    <property type="gene ID" value="ENSMLEG00000038518.1"/>
</dbReference>